<reference evidence="1" key="1">
    <citation type="submission" date="2023-05" db="EMBL/GenBank/DDBJ databases">
        <authorList>
            <consortium name="ELIXIR-Norway"/>
        </authorList>
    </citation>
    <scope>NUCLEOTIDE SEQUENCE</scope>
</reference>
<dbReference type="Proteomes" id="UP001162501">
    <property type="component" value="Chromosome 18"/>
</dbReference>
<accession>A0AC59YLF8</accession>
<gene>
    <name evidence="1" type="ORF">MRATA1EN22A_LOCUS7506</name>
</gene>
<organism evidence="1 2">
    <name type="scientific">Rangifer tarandus platyrhynchus</name>
    <name type="common">Svalbard reindeer</name>
    <dbReference type="NCBI Taxonomy" id="3082113"/>
    <lineage>
        <taxon>Eukaryota</taxon>
        <taxon>Metazoa</taxon>
        <taxon>Chordata</taxon>
        <taxon>Craniata</taxon>
        <taxon>Vertebrata</taxon>
        <taxon>Euteleostomi</taxon>
        <taxon>Mammalia</taxon>
        <taxon>Eutheria</taxon>
        <taxon>Laurasiatheria</taxon>
        <taxon>Artiodactyla</taxon>
        <taxon>Ruminantia</taxon>
        <taxon>Pecora</taxon>
        <taxon>Cervidae</taxon>
        <taxon>Odocoileinae</taxon>
        <taxon>Rangifer</taxon>
    </lineage>
</organism>
<evidence type="ECO:0000313" key="2">
    <source>
        <dbReference type="Proteomes" id="UP001162501"/>
    </source>
</evidence>
<reference evidence="1" key="2">
    <citation type="submission" date="2025-03" db="EMBL/GenBank/DDBJ databases">
        <authorList>
            <consortium name="ELIXIR-Norway"/>
            <consortium name="Elixir Norway"/>
        </authorList>
    </citation>
    <scope>NUCLEOTIDE SEQUENCE</scope>
</reference>
<name>A0AC59YLF8_RANTA</name>
<dbReference type="EMBL" id="OX596102">
    <property type="protein sequence ID" value="CAM9792033.1"/>
    <property type="molecule type" value="Genomic_DNA"/>
</dbReference>
<feature type="non-terminal residue" evidence="1">
    <location>
        <position position="168"/>
    </location>
</feature>
<protein>
    <submittedName>
        <fullName evidence="1">Uncharacterized protein</fullName>
    </submittedName>
</protein>
<feature type="non-terminal residue" evidence="1">
    <location>
        <position position="1"/>
    </location>
</feature>
<evidence type="ECO:0000313" key="1">
    <source>
        <dbReference type="EMBL" id="CAM9792033.1"/>
    </source>
</evidence>
<proteinExistence type="predicted"/>
<sequence>MPRAATLDKVPREQPPDATCPVSHSCWQQPQGPSPAACDSCHSCFLDDSSESSLSHLHYTHETCAERTHWAIKPWGPVATKVLDSLTLEASERNDFCSGRFFRSQALHRVQSSALHSAIPNVASHCRVPCSSYKLPSPNQEQWPHQQEEPGRQSRGVSGDNAATPRAG</sequence>